<dbReference type="InterPro" id="IPR030184">
    <property type="entry name" value="WAT1-related"/>
</dbReference>
<keyword evidence="5 6" id="KW-0472">Membrane</keyword>
<feature type="transmembrane region" description="Helical" evidence="6">
    <location>
        <begin position="138"/>
        <end position="157"/>
    </location>
</feature>
<gene>
    <name evidence="8" type="ORF">LUZ61_008490</name>
</gene>
<reference evidence="8 9" key="1">
    <citation type="journal article" date="2022" name="Cell">
        <title>Repeat-based holocentromeres influence genome architecture and karyotype evolution.</title>
        <authorList>
            <person name="Hofstatter P.G."/>
            <person name="Thangavel G."/>
            <person name="Lux T."/>
            <person name="Neumann P."/>
            <person name="Vondrak T."/>
            <person name="Novak P."/>
            <person name="Zhang M."/>
            <person name="Costa L."/>
            <person name="Castellani M."/>
            <person name="Scott A."/>
            <person name="Toegelov H."/>
            <person name="Fuchs J."/>
            <person name="Mata-Sucre Y."/>
            <person name="Dias Y."/>
            <person name="Vanzela A.L.L."/>
            <person name="Huettel B."/>
            <person name="Almeida C.C.S."/>
            <person name="Simkova H."/>
            <person name="Souza G."/>
            <person name="Pedrosa-Harand A."/>
            <person name="Macas J."/>
            <person name="Mayer K.F.X."/>
            <person name="Houben A."/>
            <person name="Marques A."/>
        </authorList>
    </citation>
    <scope>NUCLEOTIDE SEQUENCE [LARGE SCALE GENOMIC DNA]</scope>
    <source>
        <strain evidence="8">RhyTen1mFocal</strain>
    </source>
</reference>
<dbReference type="PANTHER" id="PTHR31218">
    <property type="entry name" value="WAT1-RELATED PROTEIN"/>
    <property type="match status" value="1"/>
</dbReference>
<protein>
    <recommendedName>
        <fullName evidence="6">WAT1-related protein</fullName>
    </recommendedName>
</protein>
<feature type="domain" description="EamA" evidence="7">
    <location>
        <begin position="13"/>
        <end position="152"/>
    </location>
</feature>
<feature type="transmembrane region" description="Helical" evidence="6">
    <location>
        <begin position="74"/>
        <end position="95"/>
    </location>
</feature>
<comment type="similarity">
    <text evidence="2 6">Belongs to the drug/metabolite transporter (DMT) superfamily. Plant drug/metabolite exporter (P-DME) (TC 2.A.7.4) family.</text>
</comment>
<feature type="transmembrane region" description="Helical" evidence="6">
    <location>
        <begin position="215"/>
        <end position="235"/>
    </location>
</feature>
<feature type="transmembrane region" description="Helical" evidence="6">
    <location>
        <begin position="12"/>
        <end position="34"/>
    </location>
</feature>
<evidence type="ECO:0000256" key="2">
    <source>
        <dbReference type="ARBA" id="ARBA00007635"/>
    </source>
</evidence>
<sequence>MGGIIWEEELKPCLAMVAVQFIYSLMTILAKGAFNHGFSPMVFVVYRHSIATLLLFPAAFIAKRGKVKDMAPGLAGFSWILLGSLVGITADQMLFYHGIDLSSSTMAMTMMNSIPAITFVMGASLGLEKVDLRSLRTVAKIGGTVICVGGAVGMIFLKGPKILNMSPQEVTLKILSSDLLMNKWILGGFCLLGAHSCWSLWLILQVQMCKYTDPLLVATWTSFLAASEAAIITYFTVPQLSHWKITSSDELIPCLFAGIFGSGITFYLQSWCISKRGPLYSAMFSPLSTLITIVLASIMLHEEFYIGSLICAIVIIGGLYIVLWGKAEEVKTKEDTCSAIHTRGINISIDSQADYSGNTTEEPLLHNK</sequence>
<evidence type="ECO:0000256" key="3">
    <source>
        <dbReference type="ARBA" id="ARBA00022692"/>
    </source>
</evidence>
<dbReference type="SUPFAM" id="SSF103481">
    <property type="entry name" value="Multidrug resistance efflux transporter EmrE"/>
    <property type="match status" value="2"/>
</dbReference>
<name>A0AAD6EXN6_9POAL</name>
<keyword evidence="4 6" id="KW-1133">Transmembrane helix</keyword>
<dbReference type="GO" id="GO:0016020">
    <property type="term" value="C:membrane"/>
    <property type="evidence" value="ECO:0007669"/>
    <property type="project" value="UniProtKB-SubCell"/>
</dbReference>
<feature type="transmembrane region" description="Helical" evidence="6">
    <location>
        <begin position="107"/>
        <end position="126"/>
    </location>
</feature>
<accession>A0AAD6EXN6</accession>
<comment type="subcellular location">
    <subcellularLocation>
        <location evidence="1 6">Membrane</location>
        <topology evidence="1 6">Multi-pass membrane protein</topology>
    </subcellularLocation>
</comment>
<feature type="transmembrane region" description="Helical" evidence="6">
    <location>
        <begin position="280"/>
        <end position="298"/>
    </location>
</feature>
<dbReference type="InterPro" id="IPR037185">
    <property type="entry name" value="EmrE-like"/>
</dbReference>
<dbReference type="Pfam" id="PF00892">
    <property type="entry name" value="EamA"/>
    <property type="match status" value="2"/>
</dbReference>
<proteinExistence type="inferred from homology"/>
<comment type="caution">
    <text evidence="8">The sequence shown here is derived from an EMBL/GenBank/DDBJ whole genome shotgun (WGS) entry which is preliminary data.</text>
</comment>
<dbReference type="EMBL" id="JAMRDG010000001">
    <property type="protein sequence ID" value="KAJ3704785.1"/>
    <property type="molecule type" value="Genomic_DNA"/>
</dbReference>
<evidence type="ECO:0000256" key="1">
    <source>
        <dbReference type="ARBA" id="ARBA00004141"/>
    </source>
</evidence>
<dbReference type="InterPro" id="IPR000620">
    <property type="entry name" value="EamA_dom"/>
</dbReference>
<dbReference type="GO" id="GO:0022857">
    <property type="term" value="F:transmembrane transporter activity"/>
    <property type="evidence" value="ECO:0007669"/>
    <property type="project" value="InterPro"/>
</dbReference>
<dbReference type="Proteomes" id="UP001210211">
    <property type="component" value="Unassembled WGS sequence"/>
</dbReference>
<feature type="transmembrane region" description="Helical" evidence="6">
    <location>
        <begin position="40"/>
        <end position="62"/>
    </location>
</feature>
<feature type="transmembrane region" description="Helical" evidence="6">
    <location>
        <begin position="304"/>
        <end position="323"/>
    </location>
</feature>
<feature type="transmembrane region" description="Helical" evidence="6">
    <location>
        <begin position="184"/>
        <end position="203"/>
    </location>
</feature>
<organism evidence="8 9">
    <name type="scientific">Rhynchospora tenuis</name>
    <dbReference type="NCBI Taxonomy" id="198213"/>
    <lineage>
        <taxon>Eukaryota</taxon>
        <taxon>Viridiplantae</taxon>
        <taxon>Streptophyta</taxon>
        <taxon>Embryophyta</taxon>
        <taxon>Tracheophyta</taxon>
        <taxon>Spermatophyta</taxon>
        <taxon>Magnoliopsida</taxon>
        <taxon>Liliopsida</taxon>
        <taxon>Poales</taxon>
        <taxon>Cyperaceae</taxon>
        <taxon>Cyperoideae</taxon>
        <taxon>Rhynchosporeae</taxon>
        <taxon>Rhynchospora</taxon>
    </lineage>
</organism>
<keyword evidence="3 6" id="KW-0812">Transmembrane</keyword>
<feature type="domain" description="EamA" evidence="7">
    <location>
        <begin position="187"/>
        <end position="323"/>
    </location>
</feature>
<evidence type="ECO:0000259" key="7">
    <source>
        <dbReference type="Pfam" id="PF00892"/>
    </source>
</evidence>
<feature type="transmembrane region" description="Helical" evidence="6">
    <location>
        <begin position="250"/>
        <end position="268"/>
    </location>
</feature>
<evidence type="ECO:0000256" key="4">
    <source>
        <dbReference type="ARBA" id="ARBA00022989"/>
    </source>
</evidence>
<evidence type="ECO:0000256" key="5">
    <source>
        <dbReference type="ARBA" id="ARBA00023136"/>
    </source>
</evidence>
<evidence type="ECO:0000313" key="8">
    <source>
        <dbReference type="EMBL" id="KAJ3704785.1"/>
    </source>
</evidence>
<dbReference type="AlphaFoldDB" id="A0AAD6EXN6"/>
<evidence type="ECO:0000256" key="6">
    <source>
        <dbReference type="RuleBase" id="RU363077"/>
    </source>
</evidence>
<evidence type="ECO:0000313" key="9">
    <source>
        <dbReference type="Proteomes" id="UP001210211"/>
    </source>
</evidence>
<keyword evidence="9" id="KW-1185">Reference proteome</keyword>